<protein>
    <submittedName>
        <fullName evidence="5">HK97 family phage prohead protease</fullName>
    </submittedName>
</protein>
<accession>A0ABW9YUP7</accession>
<dbReference type="Proteomes" id="UP000818323">
    <property type="component" value="Unassembled WGS sequence"/>
</dbReference>
<keyword evidence="1" id="KW-1188">Viral release from host cell</keyword>
<evidence type="ECO:0000256" key="2">
    <source>
        <dbReference type="ARBA" id="ARBA00022670"/>
    </source>
</evidence>
<dbReference type="GO" id="GO:0008233">
    <property type="term" value="F:peptidase activity"/>
    <property type="evidence" value="ECO:0007669"/>
    <property type="project" value="UniProtKB-KW"/>
</dbReference>
<feature type="domain" description="Prohead serine protease" evidence="4">
    <location>
        <begin position="11"/>
        <end position="165"/>
    </location>
</feature>
<dbReference type="EMBL" id="JAAAXJ010000003">
    <property type="protein sequence ID" value="NBJ24113.1"/>
    <property type="molecule type" value="Genomic_DNA"/>
</dbReference>
<evidence type="ECO:0000256" key="1">
    <source>
        <dbReference type="ARBA" id="ARBA00022612"/>
    </source>
</evidence>
<evidence type="ECO:0000256" key="3">
    <source>
        <dbReference type="ARBA" id="ARBA00022801"/>
    </source>
</evidence>
<dbReference type="RefSeq" id="WP_161725997.1">
    <property type="nucleotide sequence ID" value="NZ_JAAAXI010000027.1"/>
</dbReference>
<proteinExistence type="predicted"/>
<evidence type="ECO:0000313" key="6">
    <source>
        <dbReference type="Proteomes" id="UP000818323"/>
    </source>
</evidence>
<dbReference type="InterPro" id="IPR006433">
    <property type="entry name" value="Prohead_protease"/>
</dbReference>
<dbReference type="Pfam" id="PF04586">
    <property type="entry name" value="Peptidase_S78"/>
    <property type="match status" value="1"/>
</dbReference>
<dbReference type="InterPro" id="IPR054613">
    <property type="entry name" value="Peptidase_S78_dom"/>
</dbReference>
<evidence type="ECO:0000313" key="5">
    <source>
        <dbReference type="EMBL" id="NBJ24113.1"/>
    </source>
</evidence>
<keyword evidence="3" id="KW-0378">Hydrolase</keyword>
<organism evidence="5 6">
    <name type="scientific">Microvirga arsenatis</name>
    <dbReference type="NCBI Taxonomy" id="2692265"/>
    <lineage>
        <taxon>Bacteria</taxon>
        <taxon>Pseudomonadati</taxon>
        <taxon>Pseudomonadota</taxon>
        <taxon>Alphaproteobacteria</taxon>
        <taxon>Hyphomicrobiales</taxon>
        <taxon>Methylobacteriaceae</taxon>
        <taxon>Microvirga</taxon>
    </lineage>
</organism>
<keyword evidence="6" id="KW-1185">Reference proteome</keyword>
<name>A0ABW9YUP7_9HYPH</name>
<reference evidence="5 6" key="1">
    <citation type="submission" date="2020-01" db="EMBL/GenBank/DDBJ databases">
        <title>Microvirga sp. nov., an arsenate reduction bacterium isolated from Tibet hotspring sediments.</title>
        <authorList>
            <person name="Yuan C.-G."/>
        </authorList>
    </citation>
    <scope>NUCLEOTIDE SEQUENCE [LARGE SCALE GENOMIC DNA]</scope>
    <source>
        <strain evidence="5 6">SYSU G3D203</strain>
    </source>
</reference>
<gene>
    <name evidence="5" type="ORF">GR303_07055</name>
</gene>
<dbReference type="GO" id="GO:0006508">
    <property type="term" value="P:proteolysis"/>
    <property type="evidence" value="ECO:0007669"/>
    <property type="project" value="UniProtKB-KW"/>
</dbReference>
<keyword evidence="2 5" id="KW-0645">Protease</keyword>
<evidence type="ECO:0000259" key="4">
    <source>
        <dbReference type="Pfam" id="PF04586"/>
    </source>
</evidence>
<sequence>MFKKSFGFSTEEVEQDGTFVGYASTVFGEPDAYGDIVLPGAFKKTLARYTAEKSMPSMLFGHKADELPIGDWIEMVEDEKGLRVKGQLDLDDPEGARVHRALKKRRVNGLSIGYVIPSGGIEPDPERKGVYYLKEIDLREVSVVNWPANRNALVDGVKAEAIHQIKSKLAAGDRLTEREFELFMRHAAGLSNSQAERAARLHLKGQGEPAEAADEGLAFLRALKG</sequence>
<dbReference type="NCBIfam" id="TIGR01543">
    <property type="entry name" value="proheadase_HK97"/>
    <property type="match status" value="1"/>
</dbReference>
<comment type="caution">
    <text evidence="5">The sequence shown here is derived from an EMBL/GenBank/DDBJ whole genome shotgun (WGS) entry which is preliminary data.</text>
</comment>